<feature type="domain" description="Rad50/SbcC-type AAA" evidence="8">
    <location>
        <begin position="79"/>
        <end position="145"/>
    </location>
</feature>
<accession>C1FEP4</accession>
<keyword evidence="3" id="KW-0547">Nucleotide-binding</keyword>
<dbReference type="InterPro" id="IPR038729">
    <property type="entry name" value="Rad50/SbcC_AAA"/>
</dbReference>
<evidence type="ECO:0000256" key="1">
    <source>
        <dbReference type="ARBA" id="ARBA00009441"/>
    </source>
</evidence>
<feature type="non-terminal residue" evidence="9">
    <location>
        <position position="497"/>
    </location>
</feature>
<proteinExistence type="inferred from homology"/>
<dbReference type="InParanoid" id="C1FEP4"/>
<sequence length="497" mass="54955">MTSRLSRLHIDCTEARNGRCMRKKYVEKAVSSSFVSRKCLSSHCVTSYRTQSLGLTTVGRRFLPTHALEHNTHLYEIFVQDFAIMKEQTIRLDPGLNIITGQSGSGKSIFLEVIAQLCGAGAGEEFIRSGAESALIRGKFNIGSDVMSDVCNILSHHNVPADRYNFAATAKRQLSKTETGAKSEPVILSCQLQIERRLTFVDVDDGNKSHAQAQVSSRMMTTAPSRRVRSACRINDTQVPLKALRELGRVLVDFNGQGTASHLAEEQFQLKILDAVGGTFDLRRRFVELSSHLRAKQYESSKLVGMTAKERKELESLIHDVNLVRPAVDEDVTLRTMLRHLDGIDATLEETARLSTMFDGGGNGTEAGIKSSLRYVTSQLTALLANARHVTKNGADPDIKASNHQAAQENADLQAQLIVADTRTDEAFLGLEDALSKCREAELLILDAQSRLLDYANLIRVDQVKREACITRLRELERLCNRIGVQSSAEAQESAKV</sequence>
<dbReference type="SUPFAM" id="SSF52540">
    <property type="entry name" value="P-loop containing nucleoside triphosphate hydrolases"/>
    <property type="match status" value="1"/>
</dbReference>
<evidence type="ECO:0000256" key="3">
    <source>
        <dbReference type="ARBA" id="ARBA00022741"/>
    </source>
</evidence>
<dbReference type="PANTHER" id="PTHR11059">
    <property type="entry name" value="DNA REPAIR PROTEIN RECN"/>
    <property type="match status" value="1"/>
</dbReference>
<dbReference type="RefSeq" id="XP_002507348.1">
    <property type="nucleotide sequence ID" value="XM_002507302.1"/>
</dbReference>
<evidence type="ECO:0000256" key="7">
    <source>
        <dbReference type="ARBA" id="ARBA00033408"/>
    </source>
</evidence>
<keyword evidence="6" id="KW-0234">DNA repair</keyword>
<reference evidence="9 10" key="1">
    <citation type="journal article" date="2009" name="Science">
        <title>Green evolution and dynamic adaptations revealed by genomes of the marine picoeukaryotes Micromonas.</title>
        <authorList>
            <person name="Worden A.Z."/>
            <person name="Lee J.H."/>
            <person name="Mock T."/>
            <person name="Rouze P."/>
            <person name="Simmons M.P."/>
            <person name="Aerts A.L."/>
            <person name="Allen A.E."/>
            <person name="Cuvelier M.L."/>
            <person name="Derelle E."/>
            <person name="Everett M.V."/>
            <person name="Foulon E."/>
            <person name="Grimwood J."/>
            <person name="Gundlach H."/>
            <person name="Henrissat B."/>
            <person name="Napoli C."/>
            <person name="McDonald S.M."/>
            <person name="Parker M.S."/>
            <person name="Rombauts S."/>
            <person name="Salamov A."/>
            <person name="Von Dassow P."/>
            <person name="Badger J.H."/>
            <person name="Coutinho P.M."/>
            <person name="Demir E."/>
            <person name="Dubchak I."/>
            <person name="Gentemann C."/>
            <person name="Eikrem W."/>
            <person name="Gready J.E."/>
            <person name="John U."/>
            <person name="Lanier W."/>
            <person name="Lindquist E.A."/>
            <person name="Lucas S."/>
            <person name="Mayer K.F."/>
            <person name="Moreau H."/>
            <person name="Not F."/>
            <person name="Otillar R."/>
            <person name="Panaud O."/>
            <person name="Pangilinan J."/>
            <person name="Paulsen I."/>
            <person name="Piegu B."/>
            <person name="Poliakov A."/>
            <person name="Robbens S."/>
            <person name="Schmutz J."/>
            <person name="Toulza E."/>
            <person name="Wyss T."/>
            <person name="Zelensky A."/>
            <person name="Zhou K."/>
            <person name="Armbrust E.V."/>
            <person name="Bhattacharya D."/>
            <person name="Goodenough U.W."/>
            <person name="Van de Peer Y."/>
            <person name="Grigoriev I.V."/>
        </authorList>
    </citation>
    <scope>NUCLEOTIDE SEQUENCE [LARGE SCALE GENOMIC DNA]</scope>
    <source>
        <strain evidence="10">RCC299 / NOUM17</strain>
    </source>
</reference>
<gene>
    <name evidence="9" type="ORF">MICPUN_51882</name>
</gene>
<dbReference type="Gene3D" id="3.40.50.300">
    <property type="entry name" value="P-loop containing nucleotide triphosphate hydrolases"/>
    <property type="match status" value="1"/>
</dbReference>
<dbReference type="GO" id="GO:0006310">
    <property type="term" value="P:DNA recombination"/>
    <property type="evidence" value="ECO:0007669"/>
    <property type="project" value="InterPro"/>
</dbReference>
<evidence type="ECO:0000256" key="6">
    <source>
        <dbReference type="ARBA" id="ARBA00023204"/>
    </source>
</evidence>
<evidence type="ECO:0000259" key="8">
    <source>
        <dbReference type="Pfam" id="PF13476"/>
    </source>
</evidence>
<dbReference type="GO" id="GO:0016887">
    <property type="term" value="F:ATP hydrolysis activity"/>
    <property type="evidence" value="ECO:0007669"/>
    <property type="project" value="InterPro"/>
</dbReference>
<dbReference type="KEGG" id="mis:MICPUN_51882"/>
<keyword evidence="4" id="KW-0227">DNA damage</keyword>
<organism evidence="9 10">
    <name type="scientific">Micromonas commoda (strain RCC299 / NOUM17 / CCMP2709)</name>
    <name type="common">Picoplanktonic green alga</name>
    <dbReference type="NCBI Taxonomy" id="296587"/>
    <lineage>
        <taxon>Eukaryota</taxon>
        <taxon>Viridiplantae</taxon>
        <taxon>Chlorophyta</taxon>
        <taxon>Mamiellophyceae</taxon>
        <taxon>Mamiellales</taxon>
        <taxon>Mamiellaceae</taxon>
        <taxon>Micromonas</taxon>
    </lineage>
</organism>
<name>C1FEP4_MICCC</name>
<dbReference type="InterPro" id="IPR027417">
    <property type="entry name" value="P-loop_NTPase"/>
</dbReference>
<dbReference type="InterPro" id="IPR004604">
    <property type="entry name" value="DNA_recomb/repair_RecN"/>
</dbReference>
<dbReference type="PANTHER" id="PTHR11059:SF0">
    <property type="entry name" value="DNA REPAIR PROTEIN RECN"/>
    <property type="match status" value="1"/>
</dbReference>
<evidence type="ECO:0000313" key="10">
    <source>
        <dbReference type="Proteomes" id="UP000002009"/>
    </source>
</evidence>
<protein>
    <recommendedName>
        <fullName evidence="2">DNA repair protein RecN</fullName>
    </recommendedName>
    <alternativeName>
        <fullName evidence="7">Recombination protein N</fullName>
    </alternativeName>
</protein>
<dbReference type="EMBL" id="CP001574">
    <property type="protein sequence ID" value="ACO68606.1"/>
    <property type="molecule type" value="Genomic_DNA"/>
</dbReference>
<dbReference type="GeneID" id="8250654"/>
<keyword evidence="10" id="KW-1185">Reference proteome</keyword>
<comment type="similarity">
    <text evidence="1">Belongs to the RecN family.</text>
</comment>
<evidence type="ECO:0000256" key="5">
    <source>
        <dbReference type="ARBA" id="ARBA00022840"/>
    </source>
</evidence>
<dbReference type="OrthoDB" id="1938215at2759"/>
<dbReference type="Proteomes" id="UP000002009">
    <property type="component" value="Chromosome 1"/>
</dbReference>
<evidence type="ECO:0000256" key="2">
    <source>
        <dbReference type="ARBA" id="ARBA00021315"/>
    </source>
</evidence>
<dbReference type="Pfam" id="PF13476">
    <property type="entry name" value="AAA_23"/>
    <property type="match status" value="1"/>
</dbReference>
<dbReference type="GO" id="GO:0005524">
    <property type="term" value="F:ATP binding"/>
    <property type="evidence" value="ECO:0007669"/>
    <property type="project" value="UniProtKB-KW"/>
</dbReference>
<dbReference type="AlphaFoldDB" id="C1FEP4"/>
<keyword evidence="5" id="KW-0067">ATP-binding</keyword>
<evidence type="ECO:0000256" key="4">
    <source>
        <dbReference type="ARBA" id="ARBA00022763"/>
    </source>
</evidence>
<dbReference type="GO" id="GO:0006302">
    <property type="term" value="P:double-strand break repair"/>
    <property type="evidence" value="ECO:0007669"/>
    <property type="project" value="InterPro"/>
</dbReference>
<evidence type="ECO:0000313" key="9">
    <source>
        <dbReference type="EMBL" id="ACO68606.1"/>
    </source>
</evidence>
<dbReference type="STRING" id="296587.C1FEP4"/>